<dbReference type="Gene3D" id="3.10.200.10">
    <property type="entry name" value="Alpha carbonic anhydrase"/>
    <property type="match status" value="1"/>
</dbReference>
<feature type="signal peptide" evidence="2">
    <location>
        <begin position="1"/>
        <end position="30"/>
    </location>
</feature>
<dbReference type="PANTHER" id="PTHR18952">
    <property type="entry name" value="CARBONIC ANHYDRASE"/>
    <property type="match status" value="1"/>
</dbReference>
<dbReference type="PROSITE" id="PS51144">
    <property type="entry name" value="ALPHA_CA_2"/>
    <property type="match status" value="1"/>
</dbReference>
<dbReference type="InterPro" id="IPR036398">
    <property type="entry name" value="CA_dom_sf"/>
</dbReference>
<name>A0AAV2NQI6_9HYME</name>
<dbReference type="GO" id="GO:0005737">
    <property type="term" value="C:cytoplasm"/>
    <property type="evidence" value="ECO:0007669"/>
    <property type="project" value="TreeGrafter"/>
</dbReference>
<dbReference type="AlphaFoldDB" id="A0AAV2NQI6"/>
<dbReference type="SUPFAM" id="SSF51069">
    <property type="entry name" value="Carbonic anhydrase"/>
    <property type="match status" value="1"/>
</dbReference>
<evidence type="ECO:0000256" key="2">
    <source>
        <dbReference type="SAM" id="SignalP"/>
    </source>
</evidence>
<dbReference type="GO" id="GO:0008270">
    <property type="term" value="F:zinc ion binding"/>
    <property type="evidence" value="ECO:0007669"/>
    <property type="project" value="InterPro"/>
</dbReference>
<evidence type="ECO:0000313" key="4">
    <source>
        <dbReference type="EMBL" id="CAL1682745.1"/>
    </source>
</evidence>
<evidence type="ECO:0000313" key="5">
    <source>
        <dbReference type="Proteomes" id="UP001497644"/>
    </source>
</evidence>
<reference evidence="4" key="1">
    <citation type="submission" date="2024-04" db="EMBL/GenBank/DDBJ databases">
        <authorList>
            <consortium name="Molecular Ecology Group"/>
        </authorList>
    </citation>
    <scope>NUCLEOTIDE SEQUENCE</scope>
</reference>
<keyword evidence="5" id="KW-1185">Reference proteome</keyword>
<protein>
    <recommendedName>
        <fullName evidence="3">Alpha-carbonic anhydrase domain-containing protein</fullName>
    </recommendedName>
</protein>
<keyword evidence="2" id="KW-0732">Signal</keyword>
<dbReference type="EMBL" id="OZ034827">
    <property type="protein sequence ID" value="CAL1682745.1"/>
    <property type="molecule type" value="Genomic_DNA"/>
</dbReference>
<organism evidence="4 5">
    <name type="scientific">Lasius platythorax</name>
    <dbReference type="NCBI Taxonomy" id="488582"/>
    <lineage>
        <taxon>Eukaryota</taxon>
        <taxon>Metazoa</taxon>
        <taxon>Ecdysozoa</taxon>
        <taxon>Arthropoda</taxon>
        <taxon>Hexapoda</taxon>
        <taxon>Insecta</taxon>
        <taxon>Pterygota</taxon>
        <taxon>Neoptera</taxon>
        <taxon>Endopterygota</taxon>
        <taxon>Hymenoptera</taxon>
        <taxon>Apocrita</taxon>
        <taxon>Aculeata</taxon>
        <taxon>Formicoidea</taxon>
        <taxon>Formicidae</taxon>
        <taxon>Formicinae</taxon>
        <taxon>Lasius</taxon>
        <taxon>Lasius</taxon>
    </lineage>
</organism>
<comment type="similarity">
    <text evidence="1">Belongs to the alpha-carbonic anhydrase family.</text>
</comment>
<feature type="domain" description="Alpha-carbonic anhydrase" evidence="3">
    <location>
        <begin position="31"/>
        <end position="276"/>
    </location>
</feature>
<dbReference type="PANTHER" id="PTHR18952:SF270">
    <property type="entry name" value="CARBONIC ANHYDRASE"/>
    <property type="match status" value="1"/>
</dbReference>
<dbReference type="Pfam" id="PF00194">
    <property type="entry name" value="Carb_anhydrase"/>
    <property type="match status" value="1"/>
</dbReference>
<evidence type="ECO:0000259" key="3">
    <source>
        <dbReference type="PROSITE" id="PS51144"/>
    </source>
</evidence>
<dbReference type="InterPro" id="IPR023561">
    <property type="entry name" value="Carbonic_anhydrase_a-class"/>
</dbReference>
<accession>A0AAV2NQI6</accession>
<dbReference type="GO" id="GO:0004089">
    <property type="term" value="F:carbonate dehydratase activity"/>
    <property type="evidence" value="ECO:0007669"/>
    <property type="project" value="InterPro"/>
</dbReference>
<sequence length="283" mass="31721">MMSILLMKMDLGHLLVILTLLCTGLQGAAASEWGYWGKNGPESWPGICTTGKKQSPIDIVTKDAIELNSIPLNFSQYNLAFPATLDNNGHSVGIKLHGAPIHLRGAYVPSGFVLEQMHFHWGAEHTVDGLRDPLELHLVHYNTQYANLSEAAQHGDAIFVISVLFKLSRYDNPHLKPIVEATKKVSCKVGRSTAIKGELIPSLFLPKNYKSHYYYIGSLTTPGCQENVGWFVLTEKLTVSQSQVNVFKRVRGDNGRLLYNYRPTQKLNDREVYKMTWHGLRAD</sequence>
<feature type="chain" id="PRO_5043886852" description="Alpha-carbonic anhydrase domain-containing protein" evidence="2">
    <location>
        <begin position="31"/>
        <end position="283"/>
    </location>
</feature>
<dbReference type="CDD" id="cd00326">
    <property type="entry name" value="alpha_CA"/>
    <property type="match status" value="1"/>
</dbReference>
<evidence type="ECO:0000256" key="1">
    <source>
        <dbReference type="ARBA" id="ARBA00010718"/>
    </source>
</evidence>
<proteinExistence type="inferred from homology"/>
<gene>
    <name evidence="4" type="ORF">LPLAT_LOCUS8626</name>
</gene>
<dbReference type="Proteomes" id="UP001497644">
    <property type="component" value="Chromosome 4"/>
</dbReference>
<dbReference type="InterPro" id="IPR001148">
    <property type="entry name" value="CA_dom"/>
</dbReference>
<dbReference type="SMART" id="SM01057">
    <property type="entry name" value="Carb_anhydrase"/>
    <property type="match status" value="1"/>
</dbReference>